<dbReference type="FunCoup" id="G5EE59">
    <property type="interactions" value="3"/>
</dbReference>
<dbReference type="EMBL" id="BX284606">
    <property type="protein sequence ID" value="CAA90692.2"/>
    <property type="molecule type" value="Genomic_DNA"/>
</dbReference>
<comment type="similarity">
    <text evidence="3">Belongs to the 1-acyl-sn-glycerol-3-phosphate acyltransferase family.</text>
</comment>
<keyword evidence="10" id="KW-0594">Phospholipid biosynthesis</keyword>
<evidence type="ECO:0000313" key="18">
    <source>
        <dbReference type="EMBL" id="CAA90692.2"/>
    </source>
</evidence>
<evidence type="ECO:0000256" key="11">
    <source>
        <dbReference type="ARBA" id="ARBA00023264"/>
    </source>
</evidence>
<name>G5EE59_CAEEL</name>
<reference evidence="18 19" key="1">
    <citation type="journal article" date="1998" name="Science">
        <title>Genome sequence of the nematode C. elegans: a platform for investigating biology.</title>
        <authorList>
            <consortium name="The C. elegans sequencing consortium"/>
            <person name="Sulson J.E."/>
            <person name="Waterston R."/>
        </authorList>
    </citation>
    <scope>NUCLEOTIDE SEQUENCE [LARGE SCALE GENOMIC DNA]</scope>
    <source>
        <strain evidence="18 19">Bristol N2</strain>
    </source>
</reference>
<keyword evidence="8" id="KW-0443">Lipid metabolism</keyword>
<dbReference type="GeneID" id="187470"/>
<evidence type="ECO:0000256" key="1">
    <source>
        <dbReference type="ARBA" id="ARBA00004370"/>
    </source>
</evidence>
<keyword evidence="9 16" id="KW-0472">Membrane</keyword>
<evidence type="ECO:0000256" key="4">
    <source>
        <dbReference type="ARBA" id="ARBA00022516"/>
    </source>
</evidence>
<evidence type="ECO:0007829" key="21">
    <source>
        <dbReference type="PeptideAtlas" id="G5EE59"/>
    </source>
</evidence>
<dbReference type="GO" id="GO:0016020">
    <property type="term" value="C:membrane"/>
    <property type="evidence" value="ECO:0007669"/>
    <property type="project" value="UniProtKB-SubCell"/>
</dbReference>
<dbReference type="CTD" id="187470"/>
<keyword evidence="4" id="KW-0444">Lipid biosynthesis</keyword>
<dbReference type="SUPFAM" id="SSF69593">
    <property type="entry name" value="Glycerol-3-phosphate (1)-acyltransferase"/>
    <property type="match status" value="1"/>
</dbReference>
<dbReference type="GO" id="GO:0005737">
    <property type="term" value="C:cytoplasm"/>
    <property type="evidence" value="ECO:0007005"/>
    <property type="project" value="WormBase"/>
</dbReference>
<evidence type="ECO:0000313" key="19">
    <source>
        <dbReference type="Proteomes" id="UP000001940"/>
    </source>
</evidence>
<evidence type="ECO:0000259" key="17">
    <source>
        <dbReference type="SMART" id="SM00563"/>
    </source>
</evidence>
<keyword evidence="21" id="KW-1267">Proteomics identification</keyword>
<dbReference type="Bgee" id="WBGene00010902">
    <property type="expression patterns" value="Expressed in larva and 3 other cell types or tissues"/>
</dbReference>
<feature type="transmembrane region" description="Helical" evidence="16">
    <location>
        <begin position="163"/>
        <end position="182"/>
    </location>
</feature>
<dbReference type="OrthoDB" id="272512at2759"/>
<gene>
    <name evidence="18" type="ORF">CELE_M79.2</name>
    <name evidence="18 20" type="ORF">M79.2</name>
</gene>
<dbReference type="InterPro" id="IPR002123">
    <property type="entry name" value="Plipid/glycerol_acylTrfase"/>
</dbReference>
<dbReference type="GO" id="GO:0055120">
    <property type="term" value="C:striated muscle dense body"/>
    <property type="evidence" value="ECO:0007005"/>
    <property type="project" value="WormBase"/>
</dbReference>
<dbReference type="GO" id="GO:0008374">
    <property type="term" value="F:O-acyltransferase activity"/>
    <property type="evidence" value="ECO:0007669"/>
    <property type="project" value="InterPro"/>
</dbReference>
<evidence type="ECO:0000256" key="16">
    <source>
        <dbReference type="SAM" id="Phobius"/>
    </source>
</evidence>
<comment type="subcellular location">
    <subcellularLocation>
        <location evidence="1">Membrane</location>
    </subcellularLocation>
</comment>
<protein>
    <submittedName>
        <fullName evidence="18">Phospholipid/glycerol acyltransferase domain-containing protein</fullName>
    </submittedName>
</protein>
<dbReference type="PaxDb" id="6239-M79.2"/>
<evidence type="ECO:0000256" key="9">
    <source>
        <dbReference type="ARBA" id="ARBA00023136"/>
    </source>
</evidence>
<dbReference type="STRING" id="6239.M79.2.1"/>
<dbReference type="eggNOG" id="KOG2898">
    <property type="taxonomic scope" value="Eukaryota"/>
</dbReference>
<keyword evidence="5" id="KW-0808">Transferase</keyword>
<proteinExistence type="evidence at protein level"/>
<dbReference type="PhylomeDB" id="G5EE59"/>
<feature type="region of interest" description="Disordered" evidence="15">
    <location>
        <begin position="393"/>
        <end position="441"/>
    </location>
</feature>
<organism evidence="18 19">
    <name type="scientific">Caenorhabditis elegans</name>
    <dbReference type="NCBI Taxonomy" id="6239"/>
    <lineage>
        <taxon>Eukaryota</taxon>
        <taxon>Metazoa</taxon>
        <taxon>Ecdysozoa</taxon>
        <taxon>Nematoda</taxon>
        <taxon>Chromadorea</taxon>
        <taxon>Rhabditida</taxon>
        <taxon>Rhabditina</taxon>
        <taxon>Rhabditomorpha</taxon>
        <taxon>Rhabditoidea</taxon>
        <taxon>Rhabditidae</taxon>
        <taxon>Peloderinae</taxon>
        <taxon>Caenorhabditis</taxon>
    </lineage>
</organism>
<dbReference type="PeptideAtlas" id="G5EE59"/>
<evidence type="ECO:0000256" key="12">
    <source>
        <dbReference type="ARBA" id="ARBA00023315"/>
    </source>
</evidence>
<dbReference type="Proteomes" id="UP000001940">
    <property type="component" value="Chromosome X"/>
</dbReference>
<dbReference type="CDD" id="cd07991">
    <property type="entry name" value="LPLAT_LPCAT1-like"/>
    <property type="match status" value="1"/>
</dbReference>
<keyword evidence="12 18" id="KW-0012">Acyltransferase</keyword>
<evidence type="ECO:0000256" key="7">
    <source>
        <dbReference type="ARBA" id="ARBA00022989"/>
    </source>
</evidence>
<keyword evidence="7 16" id="KW-1133">Transmembrane helix</keyword>
<evidence type="ECO:0000256" key="5">
    <source>
        <dbReference type="ARBA" id="ARBA00022679"/>
    </source>
</evidence>
<keyword evidence="6 16" id="KW-0812">Transmembrane</keyword>
<keyword evidence="19" id="KW-1185">Reference proteome</keyword>
<evidence type="ECO:0000256" key="2">
    <source>
        <dbReference type="ARBA" id="ARBA00005189"/>
    </source>
</evidence>
<feature type="transmembrane region" description="Helical" evidence="16">
    <location>
        <begin position="116"/>
        <end position="143"/>
    </location>
</feature>
<keyword evidence="14" id="KW-0175">Coiled coil</keyword>
<dbReference type="GO" id="GO:0008654">
    <property type="term" value="P:phospholipid biosynthetic process"/>
    <property type="evidence" value="ECO:0007669"/>
    <property type="project" value="UniProtKB-KW"/>
</dbReference>
<comment type="pathway">
    <text evidence="13">Phospholipid metabolism.</text>
</comment>
<feature type="transmembrane region" description="Helical" evidence="16">
    <location>
        <begin position="6"/>
        <end position="33"/>
    </location>
</feature>
<dbReference type="PANTHER" id="PTHR23063:SF6">
    <property type="entry name" value="PHOSPHOLIPID_GLYCEROL ACYLTRANSFERASE DOMAIN-CONTAINING PROTEIN"/>
    <property type="match status" value="1"/>
</dbReference>
<sequence length="441" mass="50244">MLLSIFYFYGSCITLTYFSTVVLIFFGLSWGVLPQWYLHVVAMIQGYFPREKLENTYENEESEEQRSEKSADQIAEERVKRIIDTDLGPCFQTAPTIRPTLLGMMPEKNWNSTEKAIFFAGLIFRIFFLMPVRVCLLLTSFVFVALAGLQTAFRTLSDREKTWVAIVYCRLFCGSMGLVANYRNPQFRPKKPGVAVSNHLTPNDIQILWAGTPHGSSYGYVVTGQKHKGIIGIIEHLVEKLCPSLWLERKCSNERQGFLAEVMKIAKREGPVLLFPEGYCSNNSKVLQFRKAIFEENVNIYPVAIKQSPEFGDGFWYEDEFFQYLVRIMLNWAVVYDIQYLPMEVRKEHENNSLFAARIQQVIANAAGIPSCEYGGSLWYKQEERNKLKETLKTQHDISGSRNNSDSGISGGGGSSDNLSIDDFESVSENQCEENVIPAMN</sequence>
<dbReference type="KEGG" id="cel:CELE_M79.2"/>
<evidence type="ECO:0000256" key="14">
    <source>
        <dbReference type="SAM" id="Coils"/>
    </source>
</evidence>
<feature type="compositionally biased region" description="Low complexity" evidence="15">
    <location>
        <begin position="397"/>
        <end position="408"/>
    </location>
</feature>
<evidence type="ECO:0000256" key="6">
    <source>
        <dbReference type="ARBA" id="ARBA00022692"/>
    </source>
</evidence>
<evidence type="ECO:0000256" key="13">
    <source>
        <dbReference type="ARBA" id="ARBA00025707"/>
    </source>
</evidence>
<dbReference type="AGR" id="WB:WBGene00010902"/>
<evidence type="ECO:0000256" key="15">
    <source>
        <dbReference type="SAM" id="MobiDB-lite"/>
    </source>
</evidence>
<dbReference type="Reactome" id="R-CEL-1483166">
    <property type="pathway name" value="Synthesis of PA"/>
</dbReference>
<evidence type="ECO:0000256" key="8">
    <source>
        <dbReference type="ARBA" id="ARBA00023098"/>
    </source>
</evidence>
<dbReference type="HOGENOM" id="CLU_042575_0_0_1"/>
<evidence type="ECO:0000256" key="3">
    <source>
        <dbReference type="ARBA" id="ARBA00008655"/>
    </source>
</evidence>
<dbReference type="WormBase" id="M79.2">
    <property type="protein sequence ID" value="CE43143"/>
    <property type="gene ID" value="WBGene00010902"/>
</dbReference>
<evidence type="ECO:0000256" key="10">
    <source>
        <dbReference type="ARBA" id="ARBA00023209"/>
    </source>
</evidence>
<feature type="coiled-coil region" evidence="14">
    <location>
        <begin position="50"/>
        <end position="77"/>
    </location>
</feature>
<comment type="pathway">
    <text evidence="2">Lipid metabolism.</text>
</comment>
<dbReference type="RefSeq" id="NP_509781.2">
    <property type="nucleotide sequence ID" value="NM_077380.2"/>
</dbReference>
<dbReference type="AlphaFoldDB" id="G5EE59"/>
<dbReference type="SMART" id="SM00563">
    <property type="entry name" value="PlsC"/>
    <property type="match status" value="1"/>
</dbReference>
<evidence type="ECO:0000313" key="20">
    <source>
        <dbReference type="WormBase" id="M79.2"/>
    </source>
</evidence>
<feature type="domain" description="Phospholipid/glycerol acyltransferase" evidence="17">
    <location>
        <begin position="193"/>
        <end position="308"/>
    </location>
</feature>
<dbReference type="InParanoid" id="G5EE59"/>
<keyword evidence="11" id="KW-1208">Phospholipid metabolism</keyword>
<dbReference type="InterPro" id="IPR045252">
    <property type="entry name" value="LPCAT1-like"/>
</dbReference>
<dbReference type="PANTHER" id="PTHR23063">
    <property type="entry name" value="PHOSPHOLIPID ACYLTRANSFERASE"/>
    <property type="match status" value="1"/>
</dbReference>
<dbReference type="Pfam" id="PF01553">
    <property type="entry name" value="Acyltransferase"/>
    <property type="match status" value="1"/>
</dbReference>
<accession>G5EE59</accession>
<dbReference type="OMA" id="NQDFAQR"/>